<name>A0A5C6LPZ1_9BACT</name>
<reference evidence="2 3" key="1">
    <citation type="submission" date="2019-08" db="EMBL/GenBank/DDBJ databases">
        <title>Whole genome sequencing of chitin degrading bacteria Chitinophaga pinensis YS16.</title>
        <authorList>
            <person name="Singh R.P."/>
            <person name="Manchanda G."/>
            <person name="Maurya I.K."/>
            <person name="Joshi N.K."/>
            <person name="Srivastava A.K."/>
        </authorList>
    </citation>
    <scope>NUCLEOTIDE SEQUENCE [LARGE SCALE GENOMIC DNA]</scope>
    <source>
        <strain evidence="2 3">YS-16</strain>
    </source>
</reference>
<protein>
    <recommendedName>
        <fullName evidence="4">Lipoprotein</fullName>
    </recommendedName>
</protein>
<dbReference type="AlphaFoldDB" id="A0A5C6LPZ1"/>
<evidence type="ECO:0000313" key="3">
    <source>
        <dbReference type="Proteomes" id="UP000318815"/>
    </source>
</evidence>
<organism evidence="2 3">
    <name type="scientific">Chitinophaga pinensis</name>
    <dbReference type="NCBI Taxonomy" id="79329"/>
    <lineage>
        <taxon>Bacteria</taxon>
        <taxon>Pseudomonadati</taxon>
        <taxon>Bacteroidota</taxon>
        <taxon>Chitinophagia</taxon>
        <taxon>Chitinophagales</taxon>
        <taxon>Chitinophagaceae</taxon>
        <taxon>Chitinophaga</taxon>
    </lineage>
</organism>
<sequence>MKSTHSSKYKYLLYTLLIAGGTCFIACGGGSGSHSDSTSVGTSEQPATVTPDTAPAAEVPPGAINPGEDSSRYGTGVADSSKNRQK</sequence>
<evidence type="ECO:0000313" key="2">
    <source>
        <dbReference type="EMBL" id="TWV93998.1"/>
    </source>
</evidence>
<dbReference type="Proteomes" id="UP000318815">
    <property type="component" value="Unassembled WGS sequence"/>
</dbReference>
<dbReference type="RefSeq" id="WP_146307866.1">
    <property type="nucleotide sequence ID" value="NZ_VOHS01000050.1"/>
</dbReference>
<feature type="compositionally biased region" description="Low complexity" evidence="1">
    <location>
        <begin position="33"/>
        <end position="61"/>
    </location>
</feature>
<gene>
    <name evidence="2" type="ORF">FEF09_26295</name>
</gene>
<dbReference type="EMBL" id="VOHS01000050">
    <property type="protein sequence ID" value="TWV93998.1"/>
    <property type="molecule type" value="Genomic_DNA"/>
</dbReference>
<evidence type="ECO:0000256" key="1">
    <source>
        <dbReference type="SAM" id="MobiDB-lite"/>
    </source>
</evidence>
<feature type="region of interest" description="Disordered" evidence="1">
    <location>
        <begin position="30"/>
        <end position="86"/>
    </location>
</feature>
<evidence type="ECO:0008006" key="4">
    <source>
        <dbReference type="Google" id="ProtNLM"/>
    </source>
</evidence>
<keyword evidence="3" id="KW-1185">Reference proteome</keyword>
<proteinExistence type="predicted"/>
<comment type="caution">
    <text evidence="2">The sequence shown here is derived from an EMBL/GenBank/DDBJ whole genome shotgun (WGS) entry which is preliminary data.</text>
</comment>
<accession>A0A5C6LPZ1</accession>